<dbReference type="PROSITE" id="PS51272">
    <property type="entry name" value="SLH"/>
    <property type="match status" value="1"/>
</dbReference>
<sequence length="1623" mass="183588" precursor="true">MKILKHTITILVIAALLLGNIPIFQNDIWAAPMPVDIYVESYTDGKLTLRWDVSGATSFSISYHDPDGTLQNISDSGNTYTISNLQDNYIYDFKVDVYSGVNLIGSGLLYYLPRVTFYATQGEQTREAIEGGGYEIGNRPILKLKWVMPKIWVDTSGGKVVSANEALDYINNSYSSIYGTDLKLSKLNFKINISSNASTLNSGAAQSAVNVIDGGSSGYKAYVSGNPSLEAKVEGPETDNYMSLDLVGKKDADSPLPTANGDNELPHGDILPGTVYYMNIKLSFQDDQGNDKFVTTVGAPDDLNGSTLMGEFPYTYTPIRFQLSKDMFNNIYVKIYRINQGSLDLPRLYYQVQSIDQIKPGDWVIKKTIDDSFFASGSDSALTLISGVGVNNKYYYKIVVKTDSTKDRLESLPLEYTLSEDTSKPPIPTGITIIDRVPVKREINEGDKTVIQHSSNITISWEKPANWNEIKAKALSNPNDDIVYHILLNVTENEDLSQPYPELKADGKAYGNFPLKYRKVLSFSSQAVKENGNRLEYTIDGFKLFKAYYFNGLDSNGNPVIVEEDIIREEEDKEYPDFLLPNTVYYMQMYTTTYNNRNSNKAEDMSNKSLIVSFTTRAANEIDVPVPRNLQLNVNDAYVIDEKENIISNYVEIQFDKVDINWNNYLLNTTVSKAVYYDIYMSTRTDLNSFTLIGTTENLNGDIKFFGADDAASKYIRLKVQEFSKGTKAYTVFGPSLKSNTTYYFVVKARLKAEGMERDKESNYSSLLAVTTIKGAIGEPDETSKRPVAPVDFRIAEDEEGNQILSSTKVTFSWTRSETDVVYNIICSAGKIDPYEGNYSGNNDAIYQSFLENFGEIILDPSVETENFEYDPISKECRYTIDKWLSPNRLYYFSIRAINKSDNTIYSVWVSIPVTTLLIEQPQYLEAVTDVQLGFFFEDVDLKTKAEEYSVYIKSETDLRFSLLSKSKYTIVKLGTLSYVRLINLKPNTYYDIRVYKDGDSKLVYTKDELYTRDSSHQLEIKWRGISQYSYEVAIKAISDDDYVLLNESNLEEYIDAQGKIMPYYAQKSGNTIGTEYEYYARIKSIPVRLENGTYENQPLKSNTKYFVKVRAKKIDPVDSTIISYSKFIGPISVRTDFNQDDYDDEDNNTKIEISFMDKIKELEKALFWRIDLKEPDENKLLLKGDRVINAIENNDSYNFILDISYYAKSADIDRLYIPIEVIKTLDLTNKSLLIRTDDAEYSIRPDTFNLETRTEIEELEKHKNVKGIYLTLNIKRNEKSKVSIPNGMTLVSYINKLDIEALGTSLTYTQLKNQINDLVYNKDSGLVQQKLKELLDSKVKGDSKAIEKLINDSVSQIEMEVSQFIYYKLEGGNRTSSIAVESLDIKSFDNPMLVNLIYNEQAGLKLPYVLYKGSSKWQSLSRSTVVSVNKIAFNVIMTGEYAIFAQKGFASDLSDNYEFTSDIKMLLSKFDLSGVFGDLSLFFPEDSIKVKEIILLYEIVTGLNHDNNGLTINQKAQKYGLESLVGYGGVVRDISRQETAKVIMKIYSAKTGVNSVNLIPNSSKIPKDMSKVDDMYYKDVLICLDLGILQVSGEGRFNPDGTITRGELASCLVKLFKLTGDI</sequence>
<dbReference type="eggNOG" id="ENOG502ZAGM">
    <property type="taxonomic scope" value="Bacteria"/>
</dbReference>
<feature type="domain" description="Fibronectin type-III" evidence="2">
    <location>
        <begin position="31"/>
        <end position="123"/>
    </location>
</feature>
<evidence type="ECO:0000259" key="3">
    <source>
        <dbReference type="PROSITE" id="PS51272"/>
    </source>
</evidence>
<evidence type="ECO:0000313" key="4">
    <source>
        <dbReference type="EMBL" id="AEV67044.1"/>
    </source>
</evidence>
<dbReference type="PANTHER" id="PTHR13817:SF166">
    <property type="entry name" value="NEURONAL IGCAM-RELATED"/>
    <property type="match status" value="1"/>
</dbReference>
<dbReference type="SUPFAM" id="SSF49265">
    <property type="entry name" value="Fibronectin type III"/>
    <property type="match status" value="2"/>
</dbReference>
<protein>
    <submittedName>
        <fullName evidence="4">Putative S-layer protein</fullName>
    </submittedName>
</protein>
<dbReference type="SMART" id="SM00060">
    <property type="entry name" value="FN3"/>
    <property type="match status" value="2"/>
</dbReference>
<organism evidence="4 5">
    <name type="scientific">Acetivibrio clariflavus (strain DSM 19732 / NBRC 101661 / EBR45)</name>
    <name type="common">Clostridium clariflavum</name>
    <dbReference type="NCBI Taxonomy" id="720554"/>
    <lineage>
        <taxon>Bacteria</taxon>
        <taxon>Bacillati</taxon>
        <taxon>Bacillota</taxon>
        <taxon>Clostridia</taxon>
        <taxon>Eubacteriales</taxon>
        <taxon>Oscillospiraceae</taxon>
        <taxon>Acetivibrio</taxon>
    </lineage>
</organism>
<dbReference type="InterPro" id="IPR003961">
    <property type="entry name" value="FN3_dom"/>
</dbReference>
<evidence type="ECO:0000313" key="5">
    <source>
        <dbReference type="Proteomes" id="UP000005435"/>
    </source>
</evidence>
<dbReference type="OrthoDB" id="1713720at2"/>
<keyword evidence="1" id="KW-0677">Repeat</keyword>
<dbReference type="Gene3D" id="2.60.40.10">
    <property type="entry name" value="Immunoglobulins"/>
    <property type="match status" value="2"/>
</dbReference>
<dbReference type="InterPro" id="IPR050964">
    <property type="entry name" value="Striated_Muscle_Regulatory"/>
</dbReference>
<gene>
    <name evidence="4" type="ordered locus">Clocl_0303</name>
</gene>
<dbReference type="KEGG" id="ccl:Clocl_0303"/>
<dbReference type="PANTHER" id="PTHR13817">
    <property type="entry name" value="TITIN"/>
    <property type="match status" value="1"/>
</dbReference>
<accession>G8M1W1</accession>
<evidence type="ECO:0000259" key="2">
    <source>
        <dbReference type="PROSITE" id="PS50853"/>
    </source>
</evidence>
<dbReference type="InterPro" id="IPR036116">
    <property type="entry name" value="FN3_sf"/>
</dbReference>
<dbReference type="STRING" id="720554.Clocl_0303"/>
<dbReference type="Pfam" id="PF00395">
    <property type="entry name" value="SLH"/>
    <property type="match status" value="1"/>
</dbReference>
<reference evidence="4 5" key="2">
    <citation type="journal article" date="2012" name="Stand. Genomic Sci.">
        <title>Complete Genome Sequence of Clostridium clariflavum DSM 19732.</title>
        <authorList>
            <person name="Izquierdo J.A."/>
            <person name="Goodwin L."/>
            <person name="Davenport K.W."/>
            <person name="Teshima H."/>
            <person name="Bruce D."/>
            <person name="Detter C."/>
            <person name="Tapia R."/>
            <person name="Han S."/>
            <person name="Land M."/>
            <person name="Hauser L."/>
            <person name="Jeffries C.D."/>
            <person name="Han J."/>
            <person name="Pitluck S."/>
            <person name="Nolan M."/>
            <person name="Chen A."/>
            <person name="Huntemann M."/>
            <person name="Mavromatis K."/>
            <person name="Mikhailova N."/>
            <person name="Liolios K."/>
            <person name="Woyke T."/>
            <person name="Lynd L.R."/>
        </authorList>
    </citation>
    <scope>NUCLEOTIDE SEQUENCE [LARGE SCALE GENOMIC DNA]</scope>
    <source>
        <strain evidence="5">DSM 19732 / NBRC 101661 / EBR45</strain>
    </source>
</reference>
<dbReference type="Proteomes" id="UP000005435">
    <property type="component" value="Chromosome"/>
</dbReference>
<dbReference type="PROSITE" id="PS50853">
    <property type="entry name" value="FN3"/>
    <property type="match status" value="1"/>
</dbReference>
<dbReference type="InterPro" id="IPR001119">
    <property type="entry name" value="SLH_dom"/>
</dbReference>
<evidence type="ECO:0000256" key="1">
    <source>
        <dbReference type="ARBA" id="ARBA00022737"/>
    </source>
</evidence>
<dbReference type="RefSeq" id="WP_014253676.1">
    <property type="nucleotide sequence ID" value="NC_016627.1"/>
</dbReference>
<proteinExistence type="predicted"/>
<feature type="domain" description="SLH" evidence="3">
    <location>
        <begin position="1564"/>
        <end position="1623"/>
    </location>
</feature>
<dbReference type="HOGENOM" id="CLU_243440_0_0_9"/>
<dbReference type="EMBL" id="CP003065">
    <property type="protein sequence ID" value="AEV67044.1"/>
    <property type="molecule type" value="Genomic_DNA"/>
</dbReference>
<dbReference type="InterPro" id="IPR013783">
    <property type="entry name" value="Ig-like_fold"/>
</dbReference>
<name>G8M1W1_ACECE</name>
<keyword evidence="5" id="KW-1185">Reference proteome</keyword>
<reference evidence="5" key="1">
    <citation type="submission" date="2011-12" db="EMBL/GenBank/DDBJ databases">
        <title>Complete sequence of Clostridium clariflavum DSM 19732.</title>
        <authorList>
            <consortium name="US DOE Joint Genome Institute"/>
            <person name="Lucas S."/>
            <person name="Han J."/>
            <person name="Lapidus A."/>
            <person name="Cheng J.-F."/>
            <person name="Goodwin L."/>
            <person name="Pitluck S."/>
            <person name="Peters L."/>
            <person name="Teshima H."/>
            <person name="Detter J.C."/>
            <person name="Han C."/>
            <person name="Tapia R."/>
            <person name="Land M."/>
            <person name="Hauser L."/>
            <person name="Kyrpides N."/>
            <person name="Ivanova N."/>
            <person name="Pagani I."/>
            <person name="Kitzmiller T."/>
            <person name="Lynd L."/>
            <person name="Izquierdo J."/>
            <person name="Woyke T."/>
        </authorList>
    </citation>
    <scope>NUCLEOTIDE SEQUENCE [LARGE SCALE GENOMIC DNA]</scope>
    <source>
        <strain evidence="5">DSM 19732 / NBRC 101661 / EBR45</strain>
    </source>
</reference>